<protein>
    <submittedName>
        <fullName evidence="1">DHH family phosphoesterase</fullName>
    </submittedName>
</protein>
<dbReference type="SUPFAM" id="SSF64182">
    <property type="entry name" value="DHH phosphoesterases"/>
    <property type="match status" value="1"/>
</dbReference>
<name>A0A939KEU9_9CLOT</name>
<gene>
    <name evidence="1" type="ORF">J3A84_01850</name>
</gene>
<dbReference type="EMBL" id="JAFNJU010000001">
    <property type="protein sequence ID" value="MBO1263787.1"/>
    <property type="molecule type" value="Genomic_DNA"/>
</dbReference>
<sequence length="253" mass="28817">MVTTYLRAIFKGADTISTPKYTHKTIFRIMKAVNNREKILIYGRGNREGICSIATLILVLRYFNADFDYFLIPKGGNRESLVADAKTHLNFFNPGVMLSLNETFTESVHDALDDCETDLVSIGHGEDQIDYGFSSGDDTLLKNVFVFAKDLSINYDTRNIFRYIDLVYLGSDEEDVEADEVLNMGLNRLKISTNYGIESLKKLKPCDEKDLRKLITPKENPWSMVDNARIIIELLTTEDTNRAEQIAKYLINS</sequence>
<proteinExistence type="predicted"/>
<dbReference type="RefSeq" id="WP_207598292.1">
    <property type="nucleotide sequence ID" value="NZ_JAFNJU010000001.1"/>
</dbReference>
<dbReference type="Proteomes" id="UP000664218">
    <property type="component" value="Unassembled WGS sequence"/>
</dbReference>
<comment type="caution">
    <text evidence="1">The sequence shown here is derived from an EMBL/GenBank/DDBJ whole genome shotgun (WGS) entry which is preliminary data.</text>
</comment>
<dbReference type="AlphaFoldDB" id="A0A939KEU9"/>
<dbReference type="Gene3D" id="3.90.1640.30">
    <property type="match status" value="2"/>
</dbReference>
<keyword evidence="2" id="KW-1185">Reference proteome</keyword>
<reference evidence="1" key="1">
    <citation type="submission" date="2021-03" db="EMBL/GenBank/DDBJ databases">
        <title>Proteiniclasticum marinus sp. nov., isolated from tidal flat sediment.</title>
        <authorList>
            <person name="Namirimu T."/>
            <person name="Yang J.-A."/>
            <person name="Yang S.-H."/>
            <person name="Kim Y.-J."/>
            <person name="Kwon K.K."/>
        </authorList>
    </citation>
    <scope>NUCLEOTIDE SEQUENCE</scope>
    <source>
        <strain evidence="1">SCR006</strain>
    </source>
</reference>
<dbReference type="InterPro" id="IPR038763">
    <property type="entry name" value="DHH_sf"/>
</dbReference>
<evidence type="ECO:0000313" key="1">
    <source>
        <dbReference type="EMBL" id="MBO1263787.1"/>
    </source>
</evidence>
<organism evidence="1 2">
    <name type="scientific">Proteiniclasticum aestuarii</name>
    <dbReference type="NCBI Taxonomy" id="2817862"/>
    <lineage>
        <taxon>Bacteria</taxon>
        <taxon>Bacillati</taxon>
        <taxon>Bacillota</taxon>
        <taxon>Clostridia</taxon>
        <taxon>Eubacteriales</taxon>
        <taxon>Clostridiaceae</taxon>
        <taxon>Proteiniclasticum</taxon>
    </lineage>
</organism>
<accession>A0A939KEU9</accession>
<evidence type="ECO:0000313" key="2">
    <source>
        <dbReference type="Proteomes" id="UP000664218"/>
    </source>
</evidence>